<dbReference type="EMBL" id="UHFR01000005">
    <property type="protein sequence ID" value="SUN77379.1"/>
    <property type="molecule type" value="Genomic_DNA"/>
</dbReference>
<dbReference type="OrthoDB" id="2225287at2"/>
<gene>
    <name evidence="1" type="ORF">NCTC13765_01904</name>
</gene>
<reference evidence="1" key="1">
    <citation type="submission" date="2018-06" db="EMBL/GenBank/DDBJ databases">
        <authorList>
            <consortium name="Pathogen Informatics"/>
            <person name="Doyle S."/>
        </authorList>
    </citation>
    <scope>NUCLEOTIDE SEQUENCE [LARGE SCALE GENOMIC DNA]</scope>
    <source>
        <strain evidence="1">NCTC13765</strain>
    </source>
</reference>
<evidence type="ECO:0000313" key="2">
    <source>
        <dbReference type="Proteomes" id="UP000254634"/>
    </source>
</evidence>
<organism evidence="1 2">
    <name type="scientific">Streptococcus massiliensis</name>
    <dbReference type="NCBI Taxonomy" id="313439"/>
    <lineage>
        <taxon>Bacteria</taxon>
        <taxon>Bacillati</taxon>
        <taxon>Bacillota</taxon>
        <taxon>Bacilli</taxon>
        <taxon>Lactobacillales</taxon>
        <taxon>Streptococcaceae</taxon>
        <taxon>Streptococcus</taxon>
    </lineage>
</organism>
<proteinExistence type="predicted"/>
<keyword evidence="2" id="KW-1185">Reference proteome</keyword>
<name>A0A380L040_9STRE</name>
<dbReference type="AlphaFoldDB" id="A0A380L040"/>
<dbReference type="Gene3D" id="1.20.58.90">
    <property type="match status" value="1"/>
</dbReference>
<dbReference type="RefSeq" id="WP_018371993.1">
    <property type="nucleotide sequence ID" value="NZ_UHFR01000005.1"/>
</dbReference>
<dbReference type="InterPro" id="IPR015026">
    <property type="entry name" value="DUF1912"/>
</dbReference>
<accession>A0A380L040</accession>
<dbReference type="SUPFAM" id="SSF140121">
    <property type="entry name" value="SPy1572-like"/>
    <property type="match status" value="1"/>
</dbReference>
<dbReference type="Pfam" id="PF08930">
    <property type="entry name" value="DUF1912"/>
    <property type="match status" value="1"/>
</dbReference>
<protein>
    <submittedName>
        <fullName evidence="1">Aldose 1-epimerase</fullName>
    </submittedName>
</protein>
<dbReference type="Proteomes" id="UP000254634">
    <property type="component" value="Unassembled WGS sequence"/>
</dbReference>
<evidence type="ECO:0000313" key="1">
    <source>
        <dbReference type="EMBL" id="SUN77379.1"/>
    </source>
</evidence>
<dbReference type="InterPro" id="IPR038024">
    <property type="entry name" value="SPy1572-like_sf"/>
</dbReference>
<sequence length="84" mass="10217">MTYEEKFLEEFETWVNTQVLINELALKESQKVWEDDQDERAKEAAIRYESRLDAYQFLLGKFANYHDKKGFHDLPDEFFGKRNY</sequence>
<dbReference type="STRING" id="1123307.GCA_000380065_01289"/>